<dbReference type="EMBL" id="JANPWB010000014">
    <property type="protein sequence ID" value="KAJ1098909.1"/>
    <property type="molecule type" value="Genomic_DNA"/>
</dbReference>
<organism evidence="2 3">
    <name type="scientific">Pleurodeles waltl</name>
    <name type="common">Iberian ribbed newt</name>
    <dbReference type="NCBI Taxonomy" id="8319"/>
    <lineage>
        <taxon>Eukaryota</taxon>
        <taxon>Metazoa</taxon>
        <taxon>Chordata</taxon>
        <taxon>Craniata</taxon>
        <taxon>Vertebrata</taxon>
        <taxon>Euteleostomi</taxon>
        <taxon>Amphibia</taxon>
        <taxon>Batrachia</taxon>
        <taxon>Caudata</taxon>
        <taxon>Salamandroidea</taxon>
        <taxon>Salamandridae</taxon>
        <taxon>Pleurodelinae</taxon>
        <taxon>Pleurodeles</taxon>
    </lineage>
</organism>
<evidence type="ECO:0000313" key="2">
    <source>
        <dbReference type="EMBL" id="KAJ1098909.1"/>
    </source>
</evidence>
<feature type="region of interest" description="Disordered" evidence="1">
    <location>
        <begin position="23"/>
        <end position="83"/>
    </location>
</feature>
<proteinExistence type="predicted"/>
<name>A0AAV7M746_PLEWA</name>
<comment type="caution">
    <text evidence="2">The sequence shown here is derived from an EMBL/GenBank/DDBJ whole genome shotgun (WGS) entry which is preliminary data.</text>
</comment>
<evidence type="ECO:0000256" key="1">
    <source>
        <dbReference type="SAM" id="MobiDB-lite"/>
    </source>
</evidence>
<dbReference type="AlphaFoldDB" id="A0AAV7M746"/>
<gene>
    <name evidence="2" type="ORF">NDU88_004016</name>
</gene>
<accession>A0AAV7M746</accession>
<keyword evidence="3" id="KW-1185">Reference proteome</keyword>
<sequence>MRAPRHWINRPCGCWQLLQCAGGAIPPEPDPKTPSPNEDTEEERSRVAQPRSRLPTPRPLFMITTRPGGFGGRGNGRLWKLPPRVNAGKKRYHRKCGPCAR</sequence>
<evidence type="ECO:0000313" key="3">
    <source>
        <dbReference type="Proteomes" id="UP001066276"/>
    </source>
</evidence>
<reference evidence="2" key="1">
    <citation type="journal article" date="2022" name="bioRxiv">
        <title>Sequencing and chromosome-scale assembly of the giantPleurodeles waltlgenome.</title>
        <authorList>
            <person name="Brown T."/>
            <person name="Elewa A."/>
            <person name="Iarovenko S."/>
            <person name="Subramanian E."/>
            <person name="Araus A.J."/>
            <person name="Petzold A."/>
            <person name="Susuki M."/>
            <person name="Suzuki K.-i.T."/>
            <person name="Hayashi T."/>
            <person name="Toyoda A."/>
            <person name="Oliveira C."/>
            <person name="Osipova E."/>
            <person name="Leigh N.D."/>
            <person name="Simon A."/>
            <person name="Yun M.H."/>
        </authorList>
    </citation>
    <scope>NUCLEOTIDE SEQUENCE</scope>
    <source>
        <strain evidence="2">20211129_DDA</strain>
        <tissue evidence="2">Liver</tissue>
    </source>
</reference>
<protein>
    <submittedName>
        <fullName evidence="2">Uncharacterized protein</fullName>
    </submittedName>
</protein>
<dbReference type="Proteomes" id="UP001066276">
    <property type="component" value="Chromosome 10"/>
</dbReference>